<feature type="region of interest" description="Disordered" evidence="1">
    <location>
        <begin position="468"/>
        <end position="489"/>
    </location>
</feature>
<feature type="compositionally biased region" description="Low complexity" evidence="1">
    <location>
        <begin position="30"/>
        <end position="41"/>
    </location>
</feature>
<organism evidence="3 4">
    <name type="scientific">Coemansia reversa (strain ATCC 12441 / NRRL 1564)</name>
    <dbReference type="NCBI Taxonomy" id="763665"/>
    <lineage>
        <taxon>Eukaryota</taxon>
        <taxon>Fungi</taxon>
        <taxon>Fungi incertae sedis</taxon>
        <taxon>Zoopagomycota</taxon>
        <taxon>Kickxellomycotina</taxon>
        <taxon>Kickxellomycetes</taxon>
        <taxon>Kickxellales</taxon>
        <taxon>Kickxellaceae</taxon>
        <taxon>Coemansia</taxon>
    </lineage>
</organism>
<keyword evidence="4" id="KW-1185">Reference proteome</keyword>
<dbReference type="InterPro" id="IPR018564">
    <property type="entry name" value="Repl_chkpnt_MRC1_dom"/>
</dbReference>
<feature type="region of interest" description="Disordered" evidence="1">
    <location>
        <begin position="394"/>
        <end position="432"/>
    </location>
</feature>
<dbReference type="Proteomes" id="UP000242474">
    <property type="component" value="Unassembled WGS sequence"/>
</dbReference>
<feature type="compositionally biased region" description="Acidic residues" evidence="1">
    <location>
        <begin position="173"/>
        <end position="186"/>
    </location>
</feature>
<feature type="compositionally biased region" description="Basic and acidic residues" evidence="1">
    <location>
        <begin position="153"/>
        <end position="162"/>
    </location>
</feature>
<evidence type="ECO:0000313" key="4">
    <source>
        <dbReference type="Proteomes" id="UP000242474"/>
    </source>
</evidence>
<feature type="domain" description="DNA replication checkpoint mediator MRC1" evidence="2">
    <location>
        <begin position="166"/>
        <end position="338"/>
    </location>
</feature>
<name>A0A2G5BBK2_COERN</name>
<feature type="region of interest" description="Disordered" evidence="1">
    <location>
        <begin position="120"/>
        <end position="220"/>
    </location>
</feature>
<dbReference type="EMBL" id="KZ303500">
    <property type="protein sequence ID" value="PIA16372.1"/>
    <property type="molecule type" value="Genomic_DNA"/>
</dbReference>
<protein>
    <recommendedName>
        <fullName evidence="2">DNA replication checkpoint mediator MRC1 domain-containing protein</fullName>
    </recommendedName>
</protein>
<dbReference type="AlphaFoldDB" id="A0A2G5BBK2"/>
<feature type="compositionally biased region" description="Polar residues" evidence="1">
    <location>
        <begin position="468"/>
        <end position="478"/>
    </location>
</feature>
<accession>A0A2G5BBK2</accession>
<dbReference type="OrthoDB" id="2130597at2759"/>
<feature type="compositionally biased region" description="Polar residues" evidence="1">
    <location>
        <begin position="42"/>
        <end position="53"/>
    </location>
</feature>
<dbReference type="Pfam" id="PF09444">
    <property type="entry name" value="MRC1"/>
    <property type="match status" value="1"/>
</dbReference>
<dbReference type="STRING" id="763665.A0A2G5BBK2"/>
<evidence type="ECO:0000259" key="2">
    <source>
        <dbReference type="Pfam" id="PF09444"/>
    </source>
</evidence>
<sequence>MTPDVETQRNRQSFPVDVYSDELQLLPATQDQSQVLSQSDQIMSTRPTQLTNPTQLLDTDDDVRQTQQTPLTVSTVATADASTSSTAMLPTMVRRALDADGSEHDSDDVRDEVISDAGLQQPASLGPDEGQAEPVSPAKLRKQGRLLRRRGASRGESDAVHDKPKRLKRSEFVEAEAEEGESSDSEGESKTVKHRKFNWGNDKTDQAADSEDEEDLDMDTDEEEAALLADPMIDDNVEENGSGDEAIRDLHRQRDFDEDEKDIQNLFRDVTTGRLRNRNARDKTGLGLADEEDYNDRQTRAERMEERLRMRRKLLAREIHDSNLAEIARDPETAAFAQAALMRRAPTADGRADSTDAEDAALSDGAFELEEEVEEHNIANTVHKHLARQRMRIDSDVESDTEDSHAATDRSNGNVSWRAAGRVASGSGDSQSSIFEESMVDNSLGSDVFSPVEIEKLIVRRRTLMTTETNQGAASKHTTAWRPLPPQQSLLKRTGTSMAAASIKRFNSGSQ</sequence>
<evidence type="ECO:0000256" key="1">
    <source>
        <dbReference type="SAM" id="MobiDB-lite"/>
    </source>
</evidence>
<feature type="region of interest" description="Disordered" evidence="1">
    <location>
        <begin position="30"/>
        <end position="68"/>
    </location>
</feature>
<feature type="compositionally biased region" description="Basic residues" evidence="1">
    <location>
        <begin position="139"/>
        <end position="152"/>
    </location>
</feature>
<evidence type="ECO:0000313" key="3">
    <source>
        <dbReference type="EMBL" id="PIA16372.1"/>
    </source>
</evidence>
<proteinExistence type="predicted"/>
<gene>
    <name evidence="3" type="ORF">COEREDRAFT_81331</name>
</gene>
<feature type="compositionally biased region" description="Acidic residues" evidence="1">
    <location>
        <begin position="208"/>
        <end position="220"/>
    </location>
</feature>
<reference evidence="3 4" key="1">
    <citation type="journal article" date="2015" name="Genome Biol. Evol.">
        <title>Phylogenomic analyses indicate that early fungi evolved digesting cell walls of algal ancestors of land plants.</title>
        <authorList>
            <person name="Chang Y."/>
            <person name="Wang S."/>
            <person name="Sekimoto S."/>
            <person name="Aerts A.L."/>
            <person name="Choi C."/>
            <person name="Clum A."/>
            <person name="LaButti K.M."/>
            <person name="Lindquist E.A."/>
            <person name="Yee Ngan C."/>
            <person name="Ohm R.A."/>
            <person name="Salamov A.A."/>
            <person name="Grigoriev I.V."/>
            <person name="Spatafora J.W."/>
            <person name="Berbee M.L."/>
        </authorList>
    </citation>
    <scope>NUCLEOTIDE SEQUENCE [LARGE SCALE GENOMIC DNA]</scope>
    <source>
        <strain evidence="3 4">NRRL 1564</strain>
    </source>
</reference>